<dbReference type="RefSeq" id="WP_120720519.1">
    <property type="nucleotide sequence ID" value="NZ_CP032698.1"/>
</dbReference>
<dbReference type="GO" id="GO:0035925">
    <property type="term" value="F:mRNA 3'-UTR AU-rich region binding"/>
    <property type="evidence" value="ECO:0007669"/>
    <property type="project" value="TreeGrafter"/>
</dbReference>
<dbReference type="OrthoDB" id="4071145at2"/>
<proteinExistence type="predicted"/>
<dbReference type="EMBL" id="CP032698">
    <property type="protein sequence ID" value="AYG79415.1"/>
    <property type="molecule type" value="Genomic_DNA"/>
</dbReference>
<dbReference type="PANTHER" id="PTHR48106:SF13">
    <property type="entry name" value="QUINONE OXIDOREDUCTASE-RELATED"/>
    <property type="match status" value="1"/>
</dbReference>
<reference evidence="4 5" key="1">
    <citation type="submission" date="2018-10" db="EMBL/GenBank/DDBJ databases">
        <title>Relationship between Morphology and Antimicrobial Activity in Streptomyces.</title>
        <authorList>
            <person name="Kang H.J."/>
            <person name="Kim S.B."/>
        </authorList>
    </citation>
    <scope>NUCLEOTIDE SEQUENCE [LARGE SCALE GENOMIC DNA]</scope>
    <source>
        <strain evidence="4 5">BH38</strain>
    </source>
</reference>
<name>A0A387H6J1_9ACTN</name>
<dbReference type="SMART" id="SM00829">
    <property type="entry name" value="PKS_ER"/>
    <property type="match status" value="1"/>
</dbReference>
<gene>
    <name evidence="4" type="ORF">DWB77_01529</name>
</gene>
<dbReference type="Gene3D" id="3.90.180.10">
    <property type="entry name" value="Medium-chain alcohol dehydrogenases, catalytic domain"/>
    <property type="match status" value="1"/>
</dbReference>
<evidence type="ECO:0000313" key="5">
    <source>
        <dbReference type="Proteomes" id="UP000271554"/>
    </source>
</evidence>
<dbReference type="AlphaFoldDB" id="A0A387H6J1"/>
<keyword evidence="5" id="KW-1185">Reference proteome</keyword>
<dbReference type="Pfam" id="PF08240">
    <property type="entry name" value="ADH_N"/>
    <property type="match status" value="1"/>
</dbReference>
<dbReference type="InterPro" id="IPR011032">
    <property type="entry name" value="GroES-like_sf"/>
</dbReference>
<dbReference type="EC" id="1.3.1.103" evidence="4"/>
<dbReference type="PANTHER" id="PTHR48106">
    <property type="entry name" value="QUINONE OXIDOREDUCTASE PIG3-RELATED"/>
    <property type="match status" value="1"/>
</dbReference>
<dbReference type="GO" id="GO:0102523">
    <property type="term" value="F:2-chloroacrylate reductase activity"/>
    <property type="evidence" value="ECO:0007669"/>
    <property type="project" value="UniProtKB-EC"/>
</dbReference>
<feature type="domain" description="Enoyl reductase (ER)" evidence="3">
    <location>
        <begin position="10"/>
        <end position="305"/>
    </location>
</feature>
<evidence type="ECO:0000256" key="1">
    <source>
        <dbReference type="ARBA" id="ARBA00022857"/>
    </source>
</evidence>
<dbReference type="InterPro" id="IPR036291">
    <property type="entry name" value="NAD(P)-bd_dom_sf"/>
</dbReference>
<keyword evidence="1" id="KW-0521">NADP</keyword>
<dbReference type="SUPFAM" id="SSF51735">
    <property type="entry name" value="NAD(P)-binding Rossmann-fold domains"/>
    <property type="match status" value="1"/>
</dbReference>
<organism evidence="4 5">
    <name type="scientific">Streptomyces hundungensis</name>
    <dbReference type="NCBI Taxonomy" id="1077946"/>
    <lineage>
        <taxon>Bacteria</taxon>
        <taxon>Bacillati</taxon>
        <taxon>Actinomycetota</taxon>
        <taxon>Actinomycetes</taxon>
        <taxon>Kitasatosporales</taxon>
        <taxon>Streptomycetaceae</taxon>
        <taxon>Streptomyces</taxon>
    </lineage>
</organism>
<keyword evidence="2 4" id="KW-0560">Oxidoreductase</keyword>
<evidence type="ECO:0000313" key="4">
    <source>
        <dbReference type="EMBL" id="AYG79415.1"/>
    </source>
</evidence>
<dbReference type="KEGG" id="shun:DWB77_01529"/>
<dbReference type="Proteomes" id="UP000271554">
    <property type="component" value="Chromosome"/>
</dbReference>
<protein>
    <submittedName>
        <fullName evidence="4">2-haloacrylate reductase</fullName>
        <ecNumber evidence="4">1.3.1.103</ecNumber>
    </submittedName>
</protein>
<dbReference type="GO" id="GO:0003960">
    <property type="term" value="F:quinone reductase (NADPH) activity"/>
    <property type="evidence" value="ECO:0007669"/>
    <property type="project" value="TreeGrafter"/>
</dbReference>
<accession>A0A387H6J1</accession>
<evidence type="ECO:0000256" key="2">
    <source>
        <dbReference type="ARBA" id="ARBA00023002"/>
    </source>
</evidence>
<dbReference type="GO" id="GO:0070402">
    <property type="term" value="F:NADPH binding"/>
    <property type="evidence" value="ECO:0007669"/>
    <property type="project" value="TreeGrafter"/>
</dbReference>
<dbReference type="InterPro" id="IPR020843">
    <property type="entry name" value="ER"/>
</dbReference>
<dbReference type="Pfam" id="PF13602">
    <property type="entry name" value="ADH_zinc_N_2"/>
    <property type="match status" value="1"/>
</dbReference>
<dbReference type="InterPro" id="IPR013154">
    <property type="entry name" value="ADH-like_N"/>
</dbReference>
<dbReference type="GO" id="GO:0005829">
    <property type="term" value="C:cytosol"/>
    <property type="evidence" value="ECO:0007669"/>
    <property type="project" value="TreeGrafter"/>
</dbReference>
<evidence type="ECO:0000259" key="3">
    <source>
        <dbReference type="SMART" id="SM00829"/>
    </source>
</evidence>
<dbReference type="SUPFAM" id="SSF50129">
    <property type="entry name" value="GroES-like"/>
    <property type="match status" value="1"/>
</dbReference>
<dbReference type="Gene3D" id="3.40.50.720">
    <property type="entry name" value="NAD(P)-binding Rossmann-like Domain"/>
    <property type="match status" value="1"/>
</dbReference>
<sequence length="310" mass="31785">MRRVRYEVNGGPEVLFVEDVTAPQPGPGELLIDVAAVGVTLPMVRKVREGSEPVALGGEVAGTVTALGEGVTEFAVGERVTGLCFGHGYAEQAVLRPAMTSRIPAHAGFVDAIALVRSGMVARGAYAAGRPEPGESVLVTAAASAIGTLVLQFAKAGGARRVVAAVSSAEKADFVREAGADEVVVYGDESWGEPVDVIVDGVGGELLGPAVRALSAGGRLVAFSSGGGTIEAYDLLVGGKSAIGFQMAVLARNKPALYARWLDELWELHAAGKLRTTVAATLPLEAAAEAHALIEARRNLGKVVLVTGQA</sequence>